<proteinExistence type="predicted"/>
<dbReference type="EMBL" id="CAKMMF010000040">
    <property type="protein sequence ID" value="CAH1222899.1"/>
    <property type="molecule type" value="Genomic_DNA"/>
</dbReference>
<accession>A0ABM9CT45</accession>
<organism evidence="1 2">
    <name type="scientific">Paenibacillus plantiphilus</name>
    <dbReference type="NCBI Taxonomy" id="2905650"/>
    <lineage>
        <taxon>Bacteria</taxon>
        <taxon>Bacillati</taxon>
        <taxon>Bacillota</taxon>
        <taxon>Bacilli</taxon>
        <taxon>Bacillales</taxon>
        <taxon>Paenibacillaceae</taxon>
        <taxon>Paenibacillus</taxon>
    </lineage>
</organism>
<evidence type="ECO:0000313" key="1">
    <source>
        <dbReference type="EMBL" id="CAH1222899.1"/>
    </source>
</evidence>
<dbReference type="Proteomes" id="UP000838686">
    <property type="component" value="Unassembled WGS sequence"/>
</dbReference>
<gene>
    <name evidence="1" type="ORF">PAECIP111893_04931</name>
</gene>
<comment type="caution">
    <text evidence="1">The sequence shown here is derived from an EMBL/GenBank/DDBJ whole genome shotgun (WGS) entry which is preliminary data.</text>
</comment>
<protein>
    <submittedName>
        <fullName evidence="1">Uncharacterized protein</fullName>
    </submittedName>
</protein>
<reference evidence="1" key="1">
    <citation type="submission" date="2022-01" db="EMBL/GenBank/DDBJ databases">
        <authorList>
            <person name="Criscuolo A."/>
        </authorList>
    </citation>
    <scope>NUCLEOTIDE SEQUENCE</scope>
    <source>
        <strain evidence="1">CIP111893</strain>
    </source>
</reference>
<keyword evidence="2" id="KW-1185">Reference proteome</keyword>
<evidence type="ECO:0000313" key="2">
    <source>
        <dbReference type="Proteomes" id="UP000838686"/>
    </source>
</evidence>
<name>A0ABM9CT45_9BACL</name>
<sequence length="65" mass="7243">MKMLISNLTIVFIPSQILMHELPRPSPYLTPVAPLPSAFVQPKPLLLLVVTAPFPDRAKQNQLLP</sequence>